<protein>
    <submittedName>
        <fullName evidence="3">Uncharacterized protein</fullName>
    </submittedName>
</protein>
<gene>
    <name evidence="3" type="ORF">EVAR_53157_1</name>
</gene>
<evidence type="ECO:0000256" key="1">
    <source>
        <dbReference type="SAM" id="MobiDB-lite"/>
    </source>
</evidence>
<dbReference type="Proteomes" id="UP000299102">
    <property type="component" value="Unassembled WGS sequence"/>
</dbReference>
<evidence type="ECO:0000313" key="4">
    <source>
        <dbReference type="Proteomes" id="UP000299102"/>
    </source>
</evidence>
<sequence>MKTTFALSSRIHFALVIRCIVQITVISRHDGRVARYLLDGTRTSRRSESSSRIRLRPFAPAEGLYSGVRSRFPSLDEPDVSRIGIPTHNATHMLHGTSRAQGELASPPGPALLFEESDRHTPSALEQCECGGAGPPGGVAPQQDKENARRVGRTSAAAPASSCSRPLTFSVMFSSLFRRRRRPNVTKSRTGGPRRRPAAPRAGLELVFRRGRGAGR</sequence>
<evidence type="ECO:0000313" key="3">
    <source>
        <dbReference type="EMBL" id="GBP80017.1"/>
    </source>
</evidence>
<name>A0A4C1Z047_EUMVA</name>
<feature type="signal peptide" evidence="2">
    <location>
        <begin position="1"/>
        <end position="16"/>
    </location>
</feature>
<feature type="region of interest" description="Disordered" evidence="1">
    <location>
        <begin position="123"/>
        <end position="161"/>
    </location>
</feature>
<organism evidence="3 4">
    <name type="scientific">Eumeta variegata</name>
    <name type="common">Bagworm moth</name>
    <name type="synonym">Eumeta japonica</name>
    <dbReference type="NCBI Taxonomy" id="151549"/>
    <lineage>
        <taxon>Eukaryota</taxon>
        <taxon>Metazoa</taxon>
        <taxon>Ecdysozoa</taxon>
        <taxon>Arthropoda</taxon>
        <taxon>Hexapoda</taxon>
        <taxon>Insecta</taxon>
        <taxon>Pterygota</taxon>
        <taxon>Neoptera</taxon>
        <taxon>Endopterygota</taxon>
        <taxon>Lepidoptera</taxon>
        <taxon>Glossata</taxon>
        <taxon>Ditrysia</taxon>
        <taxon>Tineoidea</taxon>
        <taxon>Psychidae</taxon>
        <taxon>Oiketicinae</taxon>
        <taxon>Eumeta</taxon>
    </lineage>
</organism>
<evidence type="ECO:0000256" key="2">
    <source>
        <dbReference type="SAM" id="SignalP"/>
    </source>
</evidence>
<feature type="region of interest" description="Disordered" evidence="1">
    <location>
        <begin position="179"/>
        <end position="216"/>
    </location>
</feature>
<accession>A0A4C1Z047</accession>
<keyword evidence="2" id="KW-0732">Signal</keyword>
<comment type="caution">
    <text evidence="3">The sequence shown here is derived from an EMBL/GenBank/DDBJ whole genome shotgun (WGS) entry which is preliminary data.</text>
</comment>
<feature type="chain" id="PRO_5020038231" evidence="2">
    <location>
        <begin position="17"/>
        <end position="216"/>
    </location>
</feature>
<dbReference type="EMBL" id="BGZK01001443">
    <property type="protein sequence ID" value="GBP80017.1"/>
    <property type="molecule type" value="Genomic_DNA"/>
</dbReference>
<dbReference type="AlphaFoldDB" id="A0A4C1Z047"/>
<keyword evidence="4" id="KW-1185">Reference proteome</keyword>
<proteinExistence type="predicted"/>
<reference evidence="3 4" key="1">
    <citation type="journal article" date="2019" name="Commun. Biol.">
        <title>The bagworm genome reveals a unique fibroin gene that provides high tensile strength.</title>
        <authorList>
            <person name="Kono N."/>
            <person name="Nakamura H."/>
            <person name="Ohtoshi R."/>
            <person name="Tomita M."/>
            <person name="Numata K."/>
            <person name="Arakawa K."/>
        </authorList>
    </citation>
    <scope>NUCLEOTIDE SEQUENCE [LARGE SCALE GENOMIC DNA]</scope>
</reference>